<keyword evidence="1" id="KW-0812">Transmembrane</keyword>
<keyword evidence="3" id="KW-1185">Reference proteome</keyword>
<sequence>MARCGTVIKLFSNIFTLPKQFACVKNKTSVFALLKFFRNVVEGTLKSKNQIYIFIICSKMLFFVLDLAFRRASVEFVFYVSCLLYLVFPLSFGFMFAEVASLAPEATFYQCLYLTGTMYFESTFNYLQEEKMRNKKHLQIDFRWIRIYDIAFFVQPDRKTDLSWNIYR</sequence>
<dbReference type="AlphaFoldDB" id="X6MWW5"/>
<keyword evidence="1" id="KW-0472">Membrane</keyword>
<name>X6MWW5_RETFI</name>
<evidence type="ECO:0000313" key="3">
    <source>
        <dbReference type="Proteomes" id="UP000023152"/>
    </source>
</evidence>
<keyword evidence="1" id="KW-1133">Transmembrane helix</keyword>
<feature type="transmembrane region" description="Helical" evidence="1">
    <location>
        <begin position="107"/>
        <end position="127"/>
    </location>
</feature>
<feature type="transmembrane region" description="Helical" evidence="1">
    <location>
        <begin position="51"/>
        <end position="69"/>
    </location>
</feature>
<proteinExistence type="predicted"/>
<organism evidence="2 3">
    <name type="scientific">Reticulomyxa filosa</name>
    <dbReference type="NCBI Taxonomy" id="46433"/>
    <lineage>
        <taxon>Eukaryota</taxon>
        <taxon>Sar</taxon>
        <taxon>Rhizaria</taxon>
        <taxon>Retaria</taxon>
        <taxon>Foraminifera</taxon>
        <taxon>Monothalamids</taxon>
        <taxon>Reticulomyxidae</taxon>
        <taxon>Reticulomyxa</taxon>
    </lineage>
</organism>
<reference evidence="2 3" key="1">
    <citation type="journal article" date="2013" name="Curr. Biol.">
        <title>The Genome of the Foraminiferan Reticulomyxa filosa.</title>
        <authorList>
            <person name="Glockner G."/>
            <person name="Hulsmann N."/>
            <person name="Schleicher M."/>
            <person name="Noegel A.A."/>
            <person name="Eichinger L."/>
            <person name="Gallinger C."/>
            <person name="Pawlowski J."/>
            <person name="Sierra R."/>
            <person name="Euteneuer U."/>
            <person name="Pillet L."/>
            <person name="Moustafa A."/>
            <person name="Platzer M."/>
            <person name="Groth M."/>
            <person name="Szafranski K."/>
            <person name="Schliwa M."/>
        </authorList>
    </citation>
    <scope>NUCLEOTIDE SEQUENCE [LARGE SCALE GENOMIC DNA]</scope>
</reference>
<gene>
    <name evidence="2" type="ORF">RFI_18772</name>
</gene>
<dbReference type="Proteomes" id="UP000023152">
    <property type="component" value="Unassembled WGS sequence"/>
</dbReference>
<evidence type="ECO:0000256" key="1">
    <source>
        <dbReference type="SAM" id="Phobius"/>
    </source>
</evidence>
<comment type="caution">
    <text evidence="2">The sequence shown here is derived from an EMBL/GenBank/DDBJ whole genome shotgun (WGS) entry which is preliminary data.</text>
</comment>
<dbReference type="EMBL" id="ASPP01014838">
    <property type="protein sequence ID" value="ETO18493.1"/>
    <property type="molecule type" value="Genomic_DNA"/>
</dbReference>
<protein>
    <submittedName>
        <fullName evidence="2">Uncharacterized protein</fullName>
    </submittedName>
</protein>
<accession>X6MWW5</accession>
<evidence type="ECO:0000313" key="2">
    <source>
        <dbReference type="EMBL" id="ETO18493.1"/>
    </source>
</evidence>
<feature type="transmembrane region" description="Helical" evidence="1">
    <location>
        <begin position="76"/>
        <end position="95"/>
    </location>
</feature>